<organism evidence="2 3">
    <name type="scientific">Azospirillum oryzae</name>
    <dbReference type="NCBI Taxonomy" id="286727"/>
    <lineage>
        <taxon>Bacteria</taxon>
        <taxon>Pseudomonadati</taxon>
        <taxon>Pseudomonadota</taxon>
        <taxon>Alphaproteobacteria</taxon>
        <taxon>Rhodospirillales</taxon>
        <taxon>Azospirillaceae</taxon>
        <taxon>Azospirillum</taxon>
    </lineage>
</organism>
<name>A0A1X7GLT1_9PROT</name>
<evidence type="ECO:0000313" key="2">
    <source>
        <dbReference type="EMBL" id="SMF71236.1"/>
    </source>
</evidence>
<evidence type="ECO:0000313" key="3">
    <source>
        <dbReference type="Proteomes" id="UP000192936"/>
    </source>
</evidence>
<protein>
    <submittedName>
        <fullName evidence="2">Conserved domain-containing protein</fullName>
    </submittedName>
</protein>
<dbReference type="EMBL" id="FXAK01000007">
    <property type="protein sequence ID" value="SMF71236.1"/>
    <property type="molecule type" value="Genomic_DNA"/>
</dbReference>
<proteinExistence type="predicted"/>
<dbReference type="Proteomes" id="UP000192936">
    <property type="component" value="Unassembled WGS sequence"/>
</dbReference>
<dbReference type="AlphaFoldDB" id="A0A1X7GLT1"/>
<dbReference type="Pfam" id="PF09557">
    <property type="entry name" value="DUF2382"/>
    <property type="match status" value="1"/>
</dbReference>
<feature type="domain" description="DUF2382" evidence="1">
    <location>
        <begin position="20"/>
        <end position="130"/>
    </location>
</feature>
<dbReference type="OrthoDB" id="7308073at2"/>
<dbReference type="STRING" id="286727.SAMN02982917_3972"/>
<accession>A0A1X7GLT1</accession>
<reference evidence="2 3" key="1">
    <citation type="submission" date="2017-04" db="EMBL/GenBank/DDBJ databases">
        <authorList>
            <person name="Afonso C.L."/>
            <person name="Miller P.J."/>
            <person name="Scott M.A."/>
            <person name="Spackman E."/>
            <person name="Goraichik I."/>
            <person name="Dimitrov K.M."/>
            <person name="Suarez D.L."/>
            <person name="Swayne D.E."/>
        </authorList>
    </citation>
    <scope>NUCLEOTIDE SEQUENCE [LARGE SCALE GENOMIC DNA]</scope>
    <source>
        <strain evidence="2 3">A2P</strain>
    </source>
</reference>
<sequence>MTADNGPPPARTSQQGDAVIPLHDESVTVGKQRVERSRVRVTTRVSEREETVREALEHEEATVTRVPIDREIDAHPGIRQEGDVTVIPLVEEVLVVERRLILREELHIRKSRRIVEVEQPVTLRSEEAVVERVTAPNAPVRSPNQNTSEE</sequence>
<gene>
    <name evidence="2" type="ORF">SAMN02982917_3972</name>
</gene>
<dbReference type="RefSeq" id="WP_085088650.1">
    <property type="nucleotide sequence ID" value="NZ_FXAK01000007.1"/>
</dbReference>
<dbReference type="InterPro" id="IPR019060">
    <property type="entry name" value="DUF2382"/>
</dbReference>
<evidence type="ECO:0000259" key="1">
    <source>
        <dbReference type="Pfam" id="PF09557"/>
    </source>
</evidence>